<sequence>MNHGRFGRRYNSLFVTYCSKSLRNDNYIYYNIVGGKNDKGNVYGLGRLSNKFIKSTHIQSNLIEMQMVQLEEMRKTIHKLNNELIAREAKEKLLEEKVRANETTRSANETTRSTNKTTKSTNLKSLMLDSTSPDTNEDHDNDA</sequence>
<dbReference type="Proteomes" id="UP000257109">
    <property type="component" value="Unassembled WGS sequence"/>
</dbReference>
<dbReference type="OrthoDB" id="1429956at2759"/>
<dbReference type="EMBL" id="QJKJ01008632">
    <property type="protein sequence ID" value="RDX79112.1"/>
    <property type="molecule type" value="Genomic_DNA"/>
</dbReference>
<evidence type="ECO:0000313" key="2">
    <source>
        <dbReference type="EMBL" id="RDX79112.1"/>
    </source>
</evidence>
<organism evidence="2 3">
    <name type="scientific">Mucuna pruriens</name>
    <name type="common">Velvet bean</name>
    <name type="synonym">Dolichos pruriens</name>
    <dbReference type="NCBI Taxonomy" id="157652"/>
    <lineage>
        <taxon>Eukaryota</taxon>
        <taxon>Viridiplantae</taxon>
        <taxon>Streptophyta</taxon>
        <taxon>Embryophyta</taxon>
        <taxon>Tracheophyta</taxon>
        <taxon>Spermatophyta</taxon>
        <taxon>Magnoliopsida</taxon>
        <taxon>eudicotyledons</taxon>
        <taxon>Gunneridae</taxon>
        <taxon>Pentapetalae</taxon>
        <taxon>rosids</taxon>
        <taxon>fabids</taxon>
        <taxon>Fabales</taxon>
        <taxon>Fabaceae</taxon>
        <taxon>Papilionoideae</taxon>
        <taxon>50 kb inversion clade</taxon>
        <taxon>NPAAA clade</taxon>
        <taxon>indigoferoid/millettioid clade</taxon>
        <taxon>Phaseoleae</taxon>
        <taxon>Mucuna</taxon>
    </lineage>
</organism>
<name>A0A371FLI6_MUCPR</name>
<feature type="region of interest" description="Disordered" evidence="1">
    <location>
        <begin position="96"/>
        <end position="143"/>
    </location>
</feature>
<proteinExistence type="predicted"/>
<keyword evidence="3" id="KW-1185">Reference proteome</keyword>
<comment type="caution">
    <text evidence="2">The sequence shown here is derived from an EMBL/GenBank/DDBJ whole genome shotgun (WGS) entry which is preliminary data.</text>
</comment>
<feature type="non-terminal residue" evidence="2">
    <location>
        <position position="1"/>
    </location>
</feature>
<reference evidence="2" key="1">
    <citation type="submission" date="2018-05" db="EMBL/GenBank/DDBJ databases">
        <title>Draft genome of Mucuna pruriens seed.</title>
        <authorList>
            <person name="Nnadi N.E."/>
            <person name="Vos R."/>
            <person name="Hasami M.H."/>
            <person name="Devisetty U.K."/>
            <person name="Aguiy J.C."/>
        </authorList>
    </citation>
    <scope>NUCLEOTIDE SEQUENCE [LARGE SCALE GENOMIC DNA]</scope>
    <source>
        <strain evidence="2">JCA_2017</strain>
    </source>
</reference>
<protein>
    <submittedName>
        <fullName evidence="2">Uncharacterized protein</fullName>
    </submittedName>
</protein>
<evidence type="ECO:0000256" key="1">
    <source>
        <dbReference type="SAM" id="MobiDB-lite"/>
    </source>
</evidence>
<feature type="compositionally biased region" description="Low complexity" evidence="1">
    <location>
        <begin position="108"/>
        <end position="128"/>
    </location>
</feature>
<gene>
    <name evidence="2" type="ORF">CR513_40505</name>
</gene>
<dbReference type="AlphaFoldDB" id="A0A371FLI6"/>
<accession>A0A371FLI6</accession>
<evidence type="ECO:0000313" key="3">
    <source>
        <dbReference type="Proteomes" id="UP000257109"/>
    </source>
</evidence>